<dbReference type="RefSeq" id="WP_345376681.1">
    <property type="nucleotide sequence ID" value="NZ_BAABLM010000007.1"/>
</dbReference>
<protein>
    <submittedName>
        <fullName evidence="1">Replication protein RepA</fullName>
    </submittedName>
</protein>
<dbReference type="Proteomes" id="UP001501295">
    <property type="component" value="Unassembled WGS sequence"/>
</dbReference>
<organism evidence="1 2">
    <name type="scientific">Frondihabitans cladoniiphilus</name>
    <dbReference type="NCBI Taxonomy" id="715785"/>
    <lineage>
        <taxon>Bacteria</taxon>
        <taxon>Bacillati</taxon>
        <taxon>Actinomycetota</taxon>
        <taxon>Actinomycetes</taxon>
        <taxon>Micrococcales</taxon>
        <taxon>Microbacteriaceae</taxon>
        <taxon>Frondihabitans</taxon>
    </lineage>
</organism>
<proteinExistence type="predicted"/>
<dbReference type="EMBL" id="BAABLM010000007">
    <property type="protein sequence ID" value="GAA4682166.1"/>
    <property type="molecule type" value="Genomic_DNA"/>
</dbReference>
<evidence type="ECO:0000313" key="2">
    <source>
        <dbReference type="Proteomes" id="UP001501295"/>
    </source>
</evidence>
<evidence type="ECO:0000313" key="1">
    <source>
        <dbReference type="EMBL" id="GAA4682166.1"/>
    </source>
</evidence>
<reference evidence="2" key="1">
    <citation type="journal article" date="2019" name="Int. J. Syst. Evol. Microbiol.">
        <title>The Global Catalogue of Microorganisms (GCM) 10K type strain sequencing project: providing services to taxonomists for standard genome sequencing and annotation.</title>
        <authorList>
            <consortium name="The Broad Institute Genomics Platform"/>
            <consortium name="The Broad Institute Genome Sequencing Center for Infectious Disease"/>
            <person name="Wu L."/>
            <person name="Ma J."/>
        </authorList>
    </citation>
    <scope>NUCLEOTIDE SEQUENCE [LARGE SCALE GENOMIC DNA]</scope>
    <source>
        <strain evidence="2">JCM 18956</strain>
    </source>
</reference>
<sequence length="337" mass="38196">MSDDDTTPSTELASRYEDIPIEPAGFGAVGSEAMPQMSRSKVDRLNFAGNREMAEKVDYNVGFSARVWAQVTLPYNDPGDQSFWVRRNGPITLRVRPAAMSTPDGRDINAYPFGILPRHIMTWMASEAYRTNSPELELGASMNAFMEKLGVTTGGKNRARLRDQMQRVFGSQLSVEGIAFGEAGAGYGVAQKYFQIADEVQLWFSEREDLTMEGLWSSKVRLSTPFYDSIKAHPIPVDLDALRVLGSAPLRIDIYIWLGYRLWSLDRATRIKWSDLYVQFGSQTKRERDFKIQFLKALIEIKIVFPALRYEYDQNFFVLFPGPTPVPTTTTKRALRS</sequence>
<gene>
    <name evidence="1" type="ORF">GCM10025780_29440</name>
</gene>
<name>A0ABP8W692_9MICO</name>
<dbReference type="InterPro" id="IPR006881">
    <property type="entry name" value="RepA_C"/>
</dbReference>
<accession>A0ABP8W692</accession>
<comment type="caution">
    <text evidence="1">The sequence shown here is derived from an EMBL/GenBank/DDBJ whole genome shotgun (WGS) entry which is preliminary data.</text>
</comment>
<dbReference type="Pfam" id="PF04796">
    <property type="entry name" value="RepA_C"/>
    <property type="match status" value="1"/>
</dbReference>
<keyword evidence="2" id="KW-1185">Reference proteome</keyword>